<dbReference type="Proteomes" id="UP000050761">
    <property type="component" value="Unassembled WGS sequence"/>
</dbReference>
<protein>
    <submittedName>
        <fullName evidence="3">Peptidase A1 domain-containing protein</fullName>
    </submittedName>
</protein>
<accession>A0A183F7E3</accession>
<dbReference type="AlphaFoldDB" id="A0A183F7E3"/>
<reference evidence="1 2" key="1">
    <citation type="submission" date="2018-11" db="EMBL/GenBank/DDBJ databases">
        <authorList>
            <consortium name="Pathogen Informatics"/>
        </authorList>
    </citation>
    <scope>NUCLEOTIDE SEQUENCE [LARGE SCALE GENOMIC DNA]</scope>
</reference>
<evidence type="ECO:0000313" key="3">
    <source>
        <dbReference type="WBParaSite" id="HPBE_0000208501-mRNA-1"/>
    </source>
</evidence>
<dbReference type="InterPro" id="IPR008042">
    <property type="entry name" value="Retrotrans_Pao"/>
</dbReference>
<reference evidence="3" key="2">
    <citation type="submission" date="2019-09" db="UniProtKB">
        <authorList>
            <consortium name="WormBaseParasite"/>
        </authorList>
    </citation>
    <scope>IDENTIFICATION</scope>
</reference>
<dbReference type="PANTHER" id="PTHR47331">
    <property type="entry name" value="PHD-TYPE DOMAIN-CONTAINING PROTEIN"/>
    <property type="match status" value="1"/>
</dbReference>
<accession>A0A3P7TLF2</accession>
<evidence type="ECO:0000313" key="2">
    <source>
        <dbReference type="Proteomes" id="UP000050761"/>
    </source>
</evidence>
<dbReference type="WBParaSite" id="HPBE_0000208501-mRNA-1">
    <property type="protein sequence ID" value="HPBE_0000208501-mRNA-1"/>
    <property type="gene ID" value="HPBE_0000208501"/>
</dbReference>
<proteinExistence type="predicted"/>
<keyword evidence="2" id="KW-1185">Reference proteome</keyword>
<sequence length="434" mass="48864">MRLRRQTTTRVVTRLVRQYTAITPDSPEFGLGALLYNKLPRSTSPLHPIINPTISPPDQADHHNAQRLVPLHDVTYTQPLHCISKDIAPSSAIDHRATDVIIIITLPCASEKPTKNNRQRIQQEDRHPTSLANFVLLIERQATLIAPEQHLQRTTIATTTPPNVHNIRPSPFVIRQVNFSNDVDAPNNNLQKLATIHPEDSSLSYSATLHHDLVESTTPSRPNSVPLLCATVQLMNPDDNSEKISTIAFIDSGSTHTYTHNSQQKSRNNWNSTTQHRNPLHSIPSVLHLQRHFDHVFTHSSYNSKTGQPIQFPLSPCLHSNWKNLAKRPTYLDKYNDIIQDQLQQGIIGELPTTLTPHTDASKSPYCAVAYLRTQSGQNNIVKLLMGRSLLQPLHNTVTIPRLELGAIALGGKLMQHLTRELRITITQQYLWSD</sequence>
<dbReference type="Pfam" id="PF05380">
    <property type="entry name" value="Peptidase_A17"/>
    <property type="match status" value="1"/>
</dbReference>
<name>A0A183F7E3_HELPZ</name>
<organism evidence="2 3">
    <name type="scientific">Heligmosomoides polygyrus</name>
    <name type="common">Parasitic roundworm</name>
    <dbReference type="NCBI Taxonomy" id="6339"/>
    <lineage>
        <taxon>Eukaryota</taxon>
        <taxon>Metazoa</taxon>
        <taxon>Ecdysozoa</taxon>
        <taxon>Nematoda</taxon>
        <taxon>Chromadorea</taxon>
        <taxon>Rhabditida</taxon>
        <taxon>Rhabditina</taxon>
        <taxon>Rhabditomorpha</taxon>
        <taxon>Strongyloidea</taxon>
        <taxon>Heligmosomidae</taxon>
        <taxon>Heligmosomoides</taxon>
    </lineage>
</organism>
<dbReference type="EMBL" id="UZAH01002769">
    <property type="protein sequence ID" value="VDO22980.1"/>
    <property type="molecule type" value="Genomic_DNA"/>
</dbReference>
<evidence type="ECO:0000313" key="1">
    <source>
        <dbReference type="EMBL" id="VDO22980.1"/>
    </source>
</evidence>
<gene>
    <name evidence="1" type="ORF">HPBE_LOCUS2086</name>
</gene>
<dbReference type="OrthoDB" id="5983986at2759"/>